<dbReference type="EMBL" id="SNZH01000002">
    <property type="protein sequence ID" value="TDR47430.1"/>
    <property type="molecule type" value="Genomic_DNA"/>
</dbReference>
<evidence type="ECO:0000313" key="1">
    <source>
        <dbReference type="EMBL" id="TDR47430.1"/>
    </source>
</evidence>
<sequence>MNDVSPGTIVVATPPVHSTQLLLSRIHDGDSAACEELVRRVLPLFQRWAG</sequence>
<dbReference type="Proteomes" id="UP000295293">
    <property type="component" value="Unassembled WGS sequence"/>
</dbReference>
<comment type="caution">
    <text evidence="1">The sequence shown here is derived from an EMBL/GenBank/DDBJ whole genome shotgun (WGS) entry which is preliminary data.</text>
</comment>
<gene>
    <name evidence="1" type="ORF">DFR29_10289</name>
</gene>
<proteinExistence type="predicted"/>
<name>A0A4R6Z6N7_9GAMM</name>
<protein>
    <submittedName>
        <fullName evidence="1">Uncharacterized protein</fullName>
    </submittedName>
</protein>
<dbReference type="AlphaFoldDB" id="A0A4R6Z6N7"/>
<keyword evidence="2" id="KW-1185">Reference proteome</keyword>
<organism evidence="1 2">
    <name type="scientific">Tahibacter aquaticus</name>
    <dbReference type="NCBI Taxonomy" id="520092"/>
    <lineage>
        <taxon>Bacteria</taxon>
        <taxon>Pseudomonadati</taxon>
        <taxon>Pseudomonadota</taxon>
        <taxon>Gammaproteobacteria</taxon>
        <taxon>Lysobacterales</taxon>
        <taxon>Rhodanobacteraceae</taxon>
        <taxon>Tahibacter</taxon>
    </lineage>
</organism>
<reference evidence="1 2" key="1">
    <citation type="submission" date="2019-03" db="EMBL/GenBank/DDBJ databases">
        <title>Genomic Encyclopedia of Type Strains, Phase IV (KMG-IV): sequencing the most valuable type-strain genomes for metagenomic binning, comparative biology and taxonomic classification.</title>
        <authorList>
            <person name="Goeker M."/>
        </authorList>
    </citation>
    <scope>NUCLEOTIDE SEQUENCE [LARGE SCALE GENOMIC DNA]</scope>
    <source>
        <strain evidence="1 2">DSM 21667</strain>
    </source>
</reference>
<evidence type="ECO:0000313" key="2">
    <source>
        <dbReference type="Proteomes" id="UP000295293"/>
    </source>
</evidence>
<accession>A0A4R6Z6N7</accession>